<reference evidence="1 2" key="1">
    <citation type="submission" date="2018-09" db="EMBL/GenBank/DDBJ databases">
        <authorList>
            <person name="Postec A."/>
        </authorList>
    </citation>
    <scope>NUCLEOTIDE SEQUENCE [LARGE SCALE GENOMIC DNA]</scope>
    <source>
        <strain evidence="1">70B-A</strain>
    </source>
</reference>
<accession>A0A3P7RVR1</accession>
<protein>
    <submittedName>
        <fullName evidence="1">Uncharacterized protein</fullName>
    </submittedName>
</protein>
<gene>
    <name evidence="1" type="ORF">PATL70BA_0990</name>
</gene>
<dbReference type="KEGG" id="cbar:PATL70BA_0990"/>
<evidence type="ECO:0000313" key="1">
    <source>
        <dbReference type="EMBL" id="VDN46866.1"/>
    </source>
</evidence>
<evidence type="ECO:0000313" key="2">
    <source>
        <dbReference type="Proteomes" id="UP000279029"/>
    </source>
</evidence>
<sequence length="214" mass="25725">MRLPVPPLRHNKKWFNIHIRRSGRNRARTCDPLLVRQVLSQLSYAPWDINILKLMTTQKGLEPSTSAVTGRRSNQLSHWAIICHYFTFFTFPSTLRWSYRERFASLLELSHWAIICHYFTFFTFPSTLRWSYRERFASLLELSHWAIICHYFTFFTFPSTLRWSYHVRFASLQELSHWAIICHYTIFHFSHYNNNYNGPTGTRTPDHPVMSRML</sequence>
<proteinExistence type="predicted"/>
<keyword evidence="2" id="KW-1185">Reference proteome</keyword>
<dbReference type="EMBL" id="LR130778">
    <property type="protein sequence ID" value="VDN46866.1"/>
    <property type="molecule type" value="Genomic_DNA"/>
</dbReference>
<dbReference type="AntiFam" id="ANF00012">
    <property type="entry name" value="tRNA translation"/>
</dbReference>
<dbReference type="Proteomes" id="UP000279029">
    <property type="component" value="Chromosome"/>
</dbReference>
<dbReference type="AlphaFoldDB" id="A0A3P7RVR1"/>
<organism evidence="1 2">
    <name type="scientific">Petrocella atlantisensis</name>
    <dbReference type="NCBI Taxonomy" id="2173034"/>
    <lineage>
        <taxon>Bacteria</taxon>
        <taxon>Bacillati</taxon>
        <taxon>Bacillota</taxon>
        <taxon>Clostridia</taxon>
        <taxon>Lachnospirales</taxon>
        <taxon>Vallitaleaceae</taxon>
        <taxon>Petrocella</taxon>
    </lineage>
</organism>
<name>A0A3P7RVR1_9FIRM</name>